<feature type="region of interest" description="Disordered" evidence="1">
    <location>
        <begin position="38"/>
        <end position="101"/>
    </location>
</feature>
<dbReference type="EMBL" id="JXTC01000124">
    <property type="protein sequence ID" value="PON86930.1"/>
    <property type="molecule type" value="Genomic_DNA"/>
</dbReference>
<reference evidence="3" key="1">
    <citation type="submission" date="2016-06" db="EMBL/GenBank/DDBJ databases">
        <title>Parallel loss of symbiosis genes in relatives of nitrogen-fixing non-legume Parasponia.</title>
        <authorList>
            <person name="Van Velzen R."/>
            <person name="Holmer R."/>
            <person name="Bu F."/>
            <person name="Rutten L."/>
            <person name="Van Zeijl A."/>
            <person name="Liu W."/>
            <person name="Santuari L."/>
            <person name="Cao Q."/>
            <person name="Sharma T."/>
            <person name="Shen D."/>
            <person name="Roswanjaya Y."/>
            <person name="Wardhani T."/>
            <person name="Kalhor M.S."/>
            <person name="Jansen J."/>
            <person name="Van den Hoogen J."/>
            <person name="Gungor B."/>
            <person name="Hartog M."/>
            <person name="Hontelez J."/>
            <person name="Verver J."/>
            <person name="Yang W.-C."/>
            <person name="Schijlen E."/>
            <person name="Repin R."/>
            <person name="Schilthuizen M."/>
            <person name="Schranz E."/>
            <person name="Heidstra R."/>
            <person name="Miyata K."/>
            <person name="Fedorova E."/>
            <person name="Kohlen W."/>
            <person name="Bisseling T."/>
            <person name="Smit S."/>
            <person name="Geurts R."/>
        </authorList>
    </citation>
    <scope>NUCLEOTIDE SEQUENCE [LARGE SCALE GENOMIC DNA]</scope>
    <source>
        <strain evidence="3">cv. RG33-2</strain>
    </source>
</reference>
<proteinExistence type="predicted"/>
<dbReference type="Proteomes" id="UP000237000">
    <property type="component" value="Unassembled WGS sequence"/>
</dbReference>
<dbReference type="AlphaFoldDB" id="A0A2P5EMZ7"/>
<feature type="compositionally biased region" description="Polar residues" evidence="1">
    <location>
        <begin position="38"/>
        <end position="48"/>
    </location>
</feature>
<gene>
    <name evidence="2" type="ORF">TorRG33x02_173140</name>
</gene>
<accession>A0A2P5EMZ7</accession>
<dbReference type="InParanoid" id="A0A2P5EMZ7"/>
<evidence type="ECO:0000256" key="1">
    <source>
        <dbReference type="SAM" id="MobiDB-lite"/>
    </source>
</evidence>
<feature type="compositionally biased region" description="Polar residues" evidence="1">
    <location>
        <begin position="64"/>
        <end position="87"/>
    </location>
</feature>
<sequence>MCVLGIETSRSRFPLSRFSHGRLSSSVRVRFANPSFNSLSPSTTITQSNRRRKPPRIIPSSQPWTSTLSTPAVLSTQPTGLSQSRSPSFPGLSAFSLNFTG</sequence>
<keyword evidence="3" id="KW-1185">Reference proteome</keyword>
<organism evidence="2 3">
    <name type="scientific">Trema orientale</name>
    <name type="common">Charcoal tree</name>
    <name type="synonym">Celtis orientalis</name>
    <dbReference type="NCBI Taxonomy" id="63057"/>
    <lineage>
        <taxon>Eukaryota</taxon>
        <taxon>Viridiplantae</taxon>
        <taxon>Streptophyta</taxon>
        <taxon>Embryophyta</taxon>
        <taxon>Tracheophyta</taxon>
        <taxon>Spermatophyta</taxon>
        <taxon>Magnoliopsida</taxon>
        <taxon>eudicotyledons</taxon>
        <taxon>Gunneridae</taxon>
        <taxon>Pentapetalae</taxon>
        <taxon>rosids</taxon>
        <taxon>fabids</taxon>
        <taxon>Rosales</taxon>
        <taxon>Cannabaceae</taxon>
        <taxon>Trema</taxon>
    </lineage>
</organism>
<evidence type="ECO:0000313" key="3">
    <source>
        <dbReference type="Proteomes" id="UP000237000"/>
    </source>
</evidence>
<evidence type="ECO:0000313" key="2">
    <source>
        <dbReference type="EMBL" id="PON86930.1"/>
    </source>
</evidence>
<name>A0A2P5EMZ7_TREOI</name>
<protein>
    <submittedName>
        <fullName evidence="2">Uncharacterized protein</fullName>
    </submittedName>
</protein>
<comment type="caution">
    <text evidence="2">The sequence shown here is derived from an EMBL/GenBank/DDBJ whole genome shotgun (WGS) entry which is preliminary data.</text>
</comment>